<accession>A0AAP0F3A9</accession>
<feature type="region of interest" description="Disordered" evidence="4">
    <location>
        <begin position="1"/>
        <end position="51"/>
    </location>
</feature>
<proteinExistence type="inferred from homology"/>
<dbReference type="PANTHER" id="PTHR19970">
    <property type="entry name" value="RIBOSOMAL PROTEIN L39E"/>
    <property type="match status" value="1"/>
</dbReference>
<dbReference type="GO" id="GO:0006412">
    <property type="term" value="P:translation"/>
    <property type="evidence" value="ECO:0007669"/>
    <property type="project" value="InterPro"/>
</dbReference>
<dbReference type="InterPro" id="IPR000077">
    <property type="entry name" value="Ribosomal_eL39"/>
</dbReference>
<evidence type="ECO:0000256" key="4">
    <source>
        <dbReference type="SAM" id="MobiDB-lite"/>
    </source>
</evidence>
<gene>
    <name evidence="5" type="ORF">Sjap_019032</name>
</gene>
<dbReference type="AlphaFoldDB" id="A0AAP0F3A9"/>
<dbReference type="Pfam" id="PF00832">
    <property type="entry name" value="Ribosomal_L39"/>
    <property type="match status" value="1"/>
</dbReference>
<evidence type="ECO:0000256" key="1">
    <source>
        <dbReference type="ARBA" id="ARBA00009339"/>
    </source>
</evidence>
<dbReference type="EMBL" id="JBBNAE010000008">
    <property type="protein sequence ID" value="KAK9101778.1"/>
    <property type="molecule type" value="Genomic_DNA"/>
</dbReference>
<dbReference type="GO" id="GO:0003735">
    <property type="term" value="F:structural constituent of ribosome"/>
    <property type="evidence" value="ECO:0007669"/>
    <property type="project" value="InterPro"/>
</dbReference>
<keyword evidence="2" id="KW-0689">Ribosomal protein</keyword>
<comment type="caution">
    <text evidence="5">The sequence shown here is derived from an EMBL/GenBank/DDBJ whole genome shotgun (WGS) entry which is preliminary data.</text>
</comment>
<dbReference type="InterPro" id="IPR023626">
    <property type="entry name" value="Ribosomal_eL39_dom_sf"/>
</dbReference>
<organism evidence="5 6">
    <name type="scientific">Stephania japonica</name>
    <dbReference type="NCBI Taxonomy" id="461633"/>
    <lineage>
        <taxon>Eukaryota</taxon>
        <taxon>Viridiplantae</taxon>
        <taxon>Streptophyta</taxon>
        <taxon>Embryophyta</taxon>
        <taxon>Tracheophyta</taxon>
        <taxon>Spermatophyta</taxon>
        <taxon>Magnoliopsida</taxon>
        <taxon>Ranunculales</taxon>
        <taxon>Menispermaceae</taxon>
        <taxon>Menispermoideae</taxon>
        <taxon>Cissampelideae</taxon>
        <taxon>Stephania</taxon>
    </lineage>
</organism>
<evidence type="ECO:0000256" key="3">
    <source>
        <dbReference type="ARBA" id="ARBA00023274"/>
    </source>
</evidence>
<protein>
    <submittedName>
        <fullName evidence="5">Uncharacterized protein</fullName>
    </submittedName>
</protein>
<feature type="region of interest" description="Disordered" evidence="4">
    <location>
        <begin position="147"/>
        <end position="172"/>
    </location>
</feature>
<evidence type="ECO:0000313" key="6">
    <source>
        <dbReference type="Proteomes" id="UP001417504"/>
    </source>
</evidence>
<evidence type="ECO:0000313" key="5">
    <source>
        <dbReference type="EMBL" id="KAK9101778.1"/>
    </source>
</evidence>
<keyword evidence="3" id="KW-0687">Ribonucleoprotein</keyword>
<name>A0AAP0F3A9_9MAGN</name>
<keyword evidence="6" id="KW-1185">Reference proteome</keyword>
<dbReference type="SUPFAM" id="SSF48662">
    <property type="entry name" value="Ribosomal protein L39e"/>
    <property type="match status" value="1"/>
</dbReference>
<dbReference type="PANTHER" id="PTHR19970:SF23">
    <property type="entry name" value="LARGE RIBOSOMAL SUBUNIT PROTEIN EL39Y"/>
    <property type="match status" value="1"/>
</dbReference>
<reference evidence="5 6" key="1">
    <citation type="submission" date="2024-01" db="EMBL/GenBank/DDBJ databases">
        <title>Genome assemblies of Stephania.</title>
        <authorList>
            <person name="Yang L."/>
        </authorList>
    </citation>
    <scope>NUCLEOTIDE SEQUENCE [LARGE SCALE GENOMIC DNA]</scope>
    <source>
        <strain evidence="5">QJT</strain>
        <tissue evidence="5">Leaf</tissue>
    </source>
</reference>
<evidence type="ECO:0000256" key="2">
    <source>
        <dbReference type="ARBA" id="ARBA00022980"/>
    </source>
</evidence>
<dbReference type="Gene3D" id="1.10.1620.10">
    <property type="entry name" value="Ribosomal protein L39e"/>
    <property type="match status" value="1"/>
</dbReference>
<dbReference type="GO" id="GO:0022625">
    <property type="term" value="C:cytosolic large ribosomal subunit"/>
    <property type="evidence" value="ECO:0007669"/>
    <property type="project" value="TreeGrafter"/>
</dbReference>
<dbReference type="Proteomes" id="UP001417504">
    <property type="component" value="Unassembled WGS sequence"/>
</dbReference>
<sequence>MVSNSTTVPNPRPIRPERREFLRDLRGDFRARSEDPQDLSKRARRRSATTSSSEARRLPYIILCLKFRLARQRELSGVHTTLRLTCVTRDPAYHSPSHKTFKIKKKLAKKMRQNRPIPHWIQRNPQSVKYKPSDEEVVWLGWLTRTRPSPNRQMKKKHNETGGNQRREMAQK</sequence>
<comment type="similarity">
    <text evidence="1">Belongs to the eukaryotic ribosomal protein eL39 family.</text>
</comment>
<feature type="compositionally biased region" description="Basic and acidic residues" evidence="4">
    <location>
        <begin position="14"/>
        <end position="41"/>
    </location>
</feature>